<sequence length="160" mass="18922">MIMMNQLKKEILNHQQNSIDFVRSLVNLSEKEWRTPIEEGKWSIAEIVAHFKPWDEFITNQRIPFLITNQSLPNSPNVDELNKESALFARKESKQTIINNFVKARTELYEATKEISDEWWEKTIIIKATTLSLYDYFNGLAQHDSHHSEQIKQYVEKNLN</sequence>
<accession>A0A4Y8IIP6</accession>
<dbReference type="Gene3D" id="1.20.120.450">
    <property type="entry name" value="dinb family like domain"/>
    <property type="match status" value="1"/>
</dbReference>
<dbReference type="AlphaFoldDB" id="A0A4Y8IIP6"/>
<dbReference type="OrthoDB" id="2964295at2"/>
<organism evidence="2 3">
    <name type="scientific">Filobacillus milosensis</name>
    <dbReference type="NCBI Taxonomy" id="94137"/>
    <lineage>
        <taxon>Bacteria</taxon>
        <taxon>Bacillati</taxon>
        <taxon>Bacillota</taxon>
        <taxon>Bacilli</taxon>
        <taxon>Bacillales</taxon>
        <taxon>Bacillaceae</taxon>
        <taxon>Filobacillus</taxon>
    </lineage>
</organism>
<evidence type="ECO:0000313" key="2">
    <source>
        <dbReference type="EMBL" id="TFB19552.1"/>
    </source>
</evidence>
<dbReference type="SUPFAM" id="SSF109854">
    <property type="entry name" value="DinB/YfiT-like putative metalloenzymes"/>
    <property type="match status" value="1"/>
</dbReference>
<evidence type="ECO:0000259" key="1">
    <source>
        <dbReference type="Pfam" id="PF12867"/>
    </source>
</evidence>
<reference evidence="2 3" key="1">
    <citation type="submission" date="2019-03" db="EMBL/GenBank/DDBJ databases">
        <authorList>
            <person name="He R.-H."/>
        </authorList>
    </citation>
    <scope>NUCLEOTIDE SEQUENCE [LARGE SCALE GENOMIC DNA]</scope>
    <source>
        <strain evidence="3">SH 714</strain>
    </source>
</reference>
<dbReference type="EMBL" id="SOPW01000010">
    <property type="protein sequence ID" value="TFB19552.1"/>
    <property type="molecule type" value="Genomic_DNA"/>
</dbReference>
<name>A0A4Y8IIP6_9BACI</name>
<dbReference type="InterPro" id="IPR024775">
    <property type="entry name" value="DinB-like"/>
</dbReference>
<feature type="domain" description="DinB-like" evidence="1">
    <location>
        <begin position="23"/>
        <end position="151"/>
    </location>
</feature>
<dbReference type="InterPro" id="IPR034660">
    <property type="entry name" value="DinB/YfiT-like"/>
</dbReference>
<proteinExistence type="predicted"/>
<dbReference type="Proteomes" id="UP000297975">
    <property type="component" value="Unassembled WGS sequence"/>
</dbReference>
<evidence type="ECO:0000313" key="3">
    <source>
        <dbReference type="Proteomes" id="UP000297975"/>
    </source>
</evidence>
<dbReference type="Pfam" id="PF12867">
    <property type="entry name" value="DinB_2"/>
    <property type="match status" value="1"/>
</dbReference>
<protein>
    <submittedName>
        <fullName evidence="2">DinB family protein</fullName>
    </submittedName>
</protein>
<gene>
    <name evidence="2" type="ORF">E3U55_10345</name>
</gene>
<comment type="caution">
    <text evidence="2">The sequence shown here is derived from an EMBL/GenBank/DDBJ whole genome shotgun (WGS) entry which is preliminary data.</text>
</comment>
<keyword evidence="3" id="KW-1185">Reference proteome</keyword>